<evidence type="ECO:0000256" key="1">
    <source>
        <dbReference type="SAM" id="MobiDB-lite"/>
    </source>
</evidence>
<comment type="caution">
    <text evidence="3">The sequence shown here is derived from an EMBL/GenBank/DDBJ whole genome shotgun (WGS) entry which is preliminary data.</text>
</comment>
<dbReference type="EMBL" id="AFQO01000003">
    <property type="protein sequence ID" value="EGT77236.1"/>
    <property type="molecule type" value="Genomic_DNA"/>
</dbReference>
<accession>F9GMQ5</accession>
<dbReference type="PANTHER" id="PTHR33734">
    <property type="entry name" value="LYSM DOMAIN-CONTAINING GPI-ANCHORED PROTEIN 2"/>
    <property type="match status" value="1"/>
</dbReference>
<evidence type="ECO:0000313" key="4">
    <source>
        <dbReference type="Proteomes" id="UP000003258"/>
    </source>
</evidence>
<proteinExistence type="predicted"/>
<feature type="domain" description="LysM" evidence="2">
    <location>
        <begin position="172"/>
        <end position="216"/>
    </location>
</feature>
<dbReference type="PATRIC" id="fig|1028803.3.peg.212"/>
<dbReference type="SUPFAM" id="SSF54106">
    <property type="entry name" value="LysM domain"/>
    <property type="match status" value="2"/>
</dbReference>
<evidence type="ECO:0000313" key="3">
    <source>
        <dbReference type="EMBL" id="EGT77236.1"/>
    </source>
</evidence>
<evidence type="ECO:0000259" key="2">
    <source>
        <dbReference type="PROSITE" id="PS51782"/>
    </source>
</evidence>
<feature type="compositionally biased region" description="Basic and acidic residues" evidence="1">
    <location>
        <begin position="106"/>
        <end position="130"/>
    </location>
</feature>
<organism evidence="3 4">
    <name type="scientific">Haemophilus haemolyticus M19501</name>
    <dbReference type="NCBI Taxonomy" id="1028803"/>
    <lineage>
        <taxon>Bacteria</taxon>
        <taxon>Pseudomonadati</taxon>
        <taxon>Pseudomonadota</taxon>
        <taxon>Gammaproteobacteria</taxon>
        <taxon>Pasteurellales</taxon>
        <taxon>Pasteurellaceae</taxon>
        <taxon>Haemophilus</taxon>
    </lineage>
</organism>
<dbReference type="Pfam" id="PF01476">
    <property type="entry name" value="LysM"/>
    <property type="match status" value="2"/>
</dbReference>
<dbReference type="PROSITE" id="PS51782">
    <property type="entry name" value="LYSM"/>
    <property type="match status" value="2"/>
</dbReference>
<gene>
    <name evidence="3" type="ORF">GG9_0203</name>
</gene>
<dbReference type="InterPro" id="IPR036779">
    <property type="entry name" value="LysM_dom_sf"/>
</dbReference>
<dbReference type="CDD" id="cd00118">
    <property type="entry name" value="LysM"/>
    <property type="match status" value="2"/>
</dbReference>
<dbReference type="PANTHER" id="PTHR33734:SF22">
    <property type="entry name" value="MEMBRANE-BOUND LYTIC MUREIN TRANSGLYCOSYLASE D"/>
    <property type="match status" value="1"/>
</dbReference>
<feature type="region of interest" description="Disordered" evidence="1">
    <location>
        <begin position="28"/>
        <end position="55"/>
    </location>
</feature>
<dbReference type="SMART" id="SM00257">
    <property type="entry name" value="LysM"/>
    <property type="match status" value="2"/>
</dbReference>
<dbReference type="Gene3D" id="3.10.350.10">
    <property type="entry name" value="LysM domain"/>
    <property type="match status" value="2"/>
</dbReference>
<feature type="compositionally biased region" description="Basic and acidic residues" evidence="1">
    <location>
        <begin position="136"/>
        <end position="164"/>
    </location>
</feature>
<dbReference type="InterPro" id="IPR018392">
    <property type="entry name" value="LysM"/>
</dbReference>
<feature type="region of interest" description="Disordered" evidence="1">
    <location>
        <begin position="100"/>
        <end position="164"/>
    </location>
</feature>
<reference evidence="3 4" key="1">
    <citation type="journal article" date="2011" name="J. Bacteriol.">
        <title>Genome Sequences for Five Strains of the Emerging Pathogen Haemophilus haemolyticus.</title>
        <authorList>
            <person name="Jordan I.K."/>
            <person name="Conley A.B."/>
            <person name="Antonov I.V."/>
            <person name="Arthur R.A."/>
            <person name="Cook E.D."/>
            <person name="Cooper G.P."/>
            <person name="Jones B.L."/>
            <person name="Knipe K.M."/>
            <person name="Lee K.J."/>
            <person name="Liu X."/>
            <person name="Mitchell G.J."/>
            <person name="Pande P.R."/>
            <person name="Petit R.A."/>
            <person name="Qin S."/>
            <person name="Rajan V.N."/>
            <person name="Sarda S."/>
            <person name="Sebastian A."/>
            <person name="Tang S."/>
            <person name="Thapliyal R."/>
            <person name="Varghese N.J."/>
            <person name="Ye T."/>
            <person name="Katz L.S."/>
            <person name="Wang X."/>
            <person name="Rowe L."/>
            <person name="Frace M."/>
            <person name="Mayer L.W."/>
        </authorList>
    </citation>
    <scope>NUCLEOTIDE SEQUENCE [LARGE SCALE GENOMIC DNA]</scope>
    <source>
        <strain evidence="3 4">M19501</strain>
    </source>
</reference>
<feature type="domain" description="LysM" evidence="2">
    <location>
        <begin position="55"/>
        <end position="98"/>
    </location>
</feature>
<name>F9GMQ5_HAEHA</name>
<dbReference type="eggNOG" id="COG1388">
    <property type="taxonomic scope" value="Bacteria"/>
</dbReference>
<feature type="compositionally biased region" description="Basic and acidic residues" evidence="1">
    <location>
        <begin position="29"/>
        <end position="39"/>
    </location>
</feature>
<dbReference type="AlphaFoldDB" id="F9GMQ5"/>
<sequence>MIYEGLVTFRGGKVKPLVNDDFVQNIKQNDTKNSEKNNRTSEQNTNENNIKDSGIHHIVKKGESLGSLANKYDVKVSDIMRLNKLKRQALWIGETVKIPDNGKTQKAQDDKINSSKNKESAVKKAEKTTEKTNNPKIEKSENKTDKNKSSNKTKKEETLSTKKSDEKKEIPLYHIIQKDQTIYAVSREYNISVKQILKLNPKLKDGKALSGQKIKLREK</sequence>
<protein>
    <submittedName>
        <fullName evidence="3">Putative peptidoglycan-binding lysin domain-containing protein</fullName>
    </submittedName>
</protein>
<dbReference type="Proteomes" id="UP000003258">
    <property type="component" value="Unassembled WGS sequence"/>
</dbReference>